<dbReference type="OrthoDB" id="30179at2759"/>
<dbReference type="eggNOG" id="KOG3228">
    <property type="taxonomic scope" value="Eukaryota"/>
</dbReference>
<dbReference type="VEuPathDB" id="FungiDB:UMAG_10535"/>
<feature type="region of interest" description="Disordered" evidence="5">
    <location>
        <begin position="1"/>
        <end position="99"/>
    </location>
</feature>
<dbReference type="Pfam" id="PF04889">
    <property type="entry name" value="Cwf_Cwc_15"/>
    <property type="match status" value="1"/>
</dbReference>
<dbReference type="KEGG" id="uma:UMAG_10535"/>
<evidence type="ECO:0000256" key="5">
    <source>
        <dbReference type="SAM" id="MobiDB-lite"/>
    </source>
</evidence>
<evidence type="ECO:0000313" key="6">
    <source>
        <dbReference type="EMBL" id="KIS67352.1"/>
    </source>
</evidence>
<keyword evidence="7" id="KW-1185">Reference proteome</keyword>
<dbReference type="GeneID" id="23566555"/>
<dbReference type="Proteomes" id="UP000000561">
    <property type="component" value="Chromosome 14"/>
</dbReference>
<dbReference type="InParanoid" id="A0A0D1C092"/>
<feature type="compositionally biased region" description="Basic and acidic residues" evidence="5">
    <location>
        <begin position="57"/>
        <end position="72"/>
    </location>
</feature>
<sequence length="254" mass="28073">MSTTHRPTFTAAKGRESNAHLSQQRSVLSIPQHTKLKLRRPALSSAEGVAATHAAGTRRDLKRELEHAEWSAKNKKRINDGLPPLALPHSSPTVQDEQRTSAIEQAIQLELDRSSASEESHAHSSSESDDESSDSPSASDEQHALLLELQKIKSERAAQHAALHRQADASASISRDHELAHANPLLNLHHALDASASTPTSDTSPHFTIHNRWDHDVIFKNQATTSTNAHSAPSFINDLTRSDFHKKFMNRYIK</sequence>
<protein>
    <recommendedName>
        <fullName evidence="8">Pre-mRNA-splicing factor CWC15</fullName>
    </recommendedName>
</protein>
<dbReference type="GO" id="GO:0045292">
    <property type="term" value="P:mRNA cis splicing, via spliceosome"/>
    <property type="evidence" value="ECO:0000318"/>
    <property type="project" value="GO_Central"/>
</dbReference>
<feature type="compositionally biased region" description="Polar residues" evidence="5">
    <location>
        <begin position="19"/>
        <end position="32"/>
    </location>
</feature>
<feature type="region of interest" description="Disordered" evidence="5">
    <location>
        <begin position="111"/>
        <end position="141"/>
    </location>
</feature>
<dbReference type="GO" id="GO:0071013">
    <property type="term" value="C:catalytic step 2 spliceosome"/>
    <property type="evidence" value="ECO:0000318"/>
    <property type="project" value="GO_Central"/>
</dbReference>
<dbReference type="AlphaFoldDB" id="A0A0D1C092"/>
<gene>
    <name evidence="6" type="ORF">UMAG_10535</name>
</gene>
<feature type="compositionally biased region" description="Basic and acidic residues" evidence="5">
    <location>
        <begin position="111"/>
        <end position="126"/>
    </location>
</feature>
<evidence type="ECO:0000256" key="2">
    <source>
        <dbReference type="ARBA" id="ARBA00006644"/>
    </source>
</evidence>
<dbReference type="RefSeq" id="XP_011391175.1">
    <property type="nucleotide sequence ID" value="XM_011392873.1"/>
</dbReference>
<evidence type="ECO:0000256" key="1">
    <source>
        <dbReference type="ARBA" id="ARBA00003777"/>
    </source>
</evidence>
<accession>A0A0D1C092</accession>
<comment type="similarity">
    <text evidence="2">Belongs to the CWC15 family.</text>
</comment>
<dbReference type="GO" id="GO:0003723">
    <property type="term" value="F:RNA binding"/>
    <property type="evidence" value="ECO:0000318"/>
    <property type="project" value="GO_Central"/>
</dbReference>
<evidence type="ECO:0000256" key="4">
    <source>
        <dbReference type="ARBA" id="ARBA00023187"/>
    </source>
</evidence>
<dbReference type="STRING" id="237631.A0A0D1C092"/>
<feature type="compositionally biased region" description="Polar residues" evidence="5">
    <location>
        <begin position="90"/>
        <end position="99"/>
    </location>
</feature>
<dbReference type="PANTHER" id="PTHR12718:SF2">
    <property type="entry name" value="SPLICEOSOME-ASSOCIATED PROTEIN CWC15 HOMOLOG"/>
    <property type="match status" value="1"/>
</dbReference>
<keyword evidence="3" id="KW-0507">mRNA processing</keyword>
<evidence type="ECO:0000256" key="3">
    <source>
        <dbReference type="ARBA" id="ARBA00022664"/>
    </source>
</evidence>
<evidence type="ECO:0000313" key="7">
    <source>
        <dbReference type="Proteomes" id="UP000000561"/>
    </source>
</evidence>
<dbReference type="EMBL" id="CM003153">
    <property type="protein sequence ID" value="KIS67352.1"/>
    <property type="molecule type" value="Genomic_DNA"/>
</dbReference>
<proteinExistence type="inferred from homology"/>
<keyword evidence="4" id="KW-0508">mRNA splicing</keyword>
<comment type="function">
    <text evidence="1">Involved in pre-mRNA splicing.</text>
</comment>
<dbReference type="InterPro" id="IPR006973">
    <property type="entry name" value="Cwf_Cwc_15"/>
</dbReference>
<dbReference type="PANTHER" id="PTHR12718">
    <property type="entry name" value="CELL CYCLE CONTROL PROTEIN CWF15"/>
    <property type="match status" value="1"/>
</dbReference>
<name>A0A0D1C092_MYCMD</name>
<reference evidence="6 7" key="1">
    <citation type="journal article" date="2006" name="Nature">
        <title>Insights from the genome of the biotrophic fungal plant pathogen Ustilago maydis.</title>
        <authorList>
            <person name="Kamper J."/>
            <person name="Kahmann R."/>
            <person name="Bolker M."/>
            <person name="Ma L.J."/>
            <person name="Brefort T."/>
            <person name="Saville B.J."/>
            <person name="Banuett F."/>
            <person name="Kronstad J.W."/>
            <person name="Gold S.E."/>
            <person name="Muller O."/>
            <person name="Perlin M.H."/>
            <person name="Wosten H.A."/>
            <person name="de Vries R."/>
            <person name="Ruiz-Herrera J."/>
            <person name="Reynaga-Pena C.G."/>
            <person name="Snetselaar K."/>
            <person name="McCann M."/>
            <person name="Perez-Martin J."/>
            <person name="Feldbrugge M."/>
            <person name="Basse C.W."/>
            <person name="Steinberg G."/>
            <person name="Ibeas J.I."/>
            <person name="Holloman W."/>
            <person name="Guzman P."/>
            <person name="Farman M."/>
            <person name="Stajich J.E."/>
            <person name="Sentandreu R."/>
            <person name="Gonzalez-Prieto J.M."/>
            <person name="Kennell J.C."/>
            <person name="Molina L."/>
            <person name="Schirawski J."/>
            <person name="Mendoza-Mendoza A."/>
            <person name="Greilinger D."/>
            <person name="Munch K."/>
            <person name="Rossel N."/>
            <person name="Scherer M."/>
            <person name="Vranes M."/>
            <person name="Ladendorf O."/>
            <person name="Vincon V."/>
            <person name="Fuchs U."/>
            <person name="Sandrock B."/>
            <person name="Meng S."/>
            <person name="Ho E.C."/>
            <person name="Cahill M.J."/>
            <person name="Boyce K.J."/>
            <person name="Klose J."/>
            <person name="Klosterman S.J."/>
            <person name="Deelstra H.J."/>
            <person name="Ortiz-Castellanos L."/>
            <person name="Li W."/>
            <person name="Sanchez-Alonso P."/>
            <person name="Schreier P.H."/>
            <person name="Hauser-Hahn I."/>
            <person name="Vaupel M."/>
            <person name="Koopmann E."/>
            <person name="Friedrich G."/>
            <person name="Voss H."/>
            <person name="Schluter T."/>
            <person name="Margolis J."/>
            <person name="Platt D."/>
            <person name="Swimmer C."/>
            <person name="Gnirke A."/>
            <person name="Chen F."/>
            <person name="Vysotskaia V."/>
            <person name="Mannhaupt G."/>
            <person name="Guldener U."/>
            <person name="Munsterkotter M."/>
            <person name="Haase D."/>
            <person name="Oesterheld M."/>
            <person name="Mewes H.W."/>
            <person name="Mauceli E.W."/>
            <person name="DeCaprio D."/>
            <person name="Wade C.M."/>
            <person name="Butler J."/>
            <person name="Young S."/>
            <person name="Jaffe D.B."/>
            <person name="Calvo S."/>
            <person name="Nusbaum C."/>
            <person name="Galagan J."/>
            <person name="Birren B.W."/>
        </authorList>
    </citation>
    <scope>NUCLEOTIDE SEQUENCE [LARGE SCALE GENOMIC DNA]</scope>
    <source>
        <strain evidence="7">DSM 14603 / FGSC 9021 / UM521</strain>
    </source>
</reference>
<organism evidence="6 7">
    <name type="scientific">Mycosarcoma maydis</name>
    <name type="common">Corn smut fungus</name>
    <name type="synonym">Ustilago maydis</name>
    <dbReference type="NCBI Taxonomy" id="5270"/>
    <lineage>
        <taxon>Eukaryota</taxon>
        <taxon>Fungi</taxon>
        <taxon>Dikarya</taxon>
        <taxon>Basidiomycota</taxon>
        <taxon>Ustilaginomycotina</taxon>
        <taxon>Ustilaginomycetes</taxon>
        <taxon>Ustilaginales</taxon>
        <taxon>Ustilaginaceae</taxon>
        <taxon>Mycosarcoma</taxon>
    </lineage>
</organism>
<evidence type="ECO:0008006" key="8">
    <source>
        <dbReference type="Google" id="ProtNLM"/>
    </source>
</evidence>